<dbReference type="Proteomes" id="UP001497472">
    <property type="component" value="Unassembled WGS sequence"/>
</dbReference>
<evidence type="ECO:0000313" key="2">
    <source>
        <dbReference type="EMBL" id="CAK1542745.1"/>
    </source>
</evidence>
<keyword evidence="1" id="KW-1133">Transmembrane helix</keyword>
<reference evidence="2 3" key="1">
    <citation type="submission" date="2023-11" db="EMBL/GenBank/DDBJ databases">
        <authorList>
            <person name="Okamura Y."/>
        </authorList>
    </citation>
    <scope>NUCLEOTIDE SEQUENCE [LARGE SCALE GENOMIC DNA]</scope>
</reference>
<keyword evidence="1" id="KW-0812">Transmembrane</keyword>
<name>A0AAV1IZR8_9NEOP</name>
<dbReference type="EMBL" id="CAVLEF010000003">
    <property type="protein sequence ID" value="CAK1542745.1"/>
    <property type="molecule type" value="Genomic_DNA"/>
</dbReference>
<organism evidence="2 3">
    <name type="scientific">Leptosia nina</name>
    <dbReference type="NCBI Taxonomy" id="320188"/>
    <lineage>
        <taxon>Eukaryota</taxon>
        <taxon>Metazoa</taxon>
        <taxon>Ecdysozoa</taxon>
        <taxon>Arthropoda</taxon>
        <taxon>Hexapoda</taxon>
        <taxon>Insecta</taxon>
        <taxon>Pterygota</taxon>
        <taxon>Neoptera</taxon>
        <taxon>Endopterygota</taxon>
        <taxon>Lepidoptera</taxon>
        <taxon>Glossata</taxon>
        <taxon>Ditrysia</taxon>
        <taxon>Papilionoidea</taxon>
        <taxon>Pieridae</taxon>
        <taxon>Pierinae</taxon>
        <taxon>Leptosia</taxon>
    </lineage>
</organism>
<feature type="transmembrane region" description="Helical" evidence="1">
    <location>
        <begin position="44"/>
        <end position="63"/>
    </location>
</feature>
<protein>
    <submittedName>
        <fullName evidence="2">Uncharacterized protein</fullName>
    </submittedName>
</protein>
<gene>
    <name evidence="2" type="ORF">LNINA_LOCUS2605</name>
</gene>
<evidence type="ECO:0000256" key="1">
    <source>
        <dbReference type="SAM" id="Phobius"/>
    </source>
</evidence>
<keyword evidence="1" id="KW-0472">Membrane</keyword>
<accession>A0AAV1IZR8</accession>
<feature type="transmembrane region" description="Helical" evidence="1">
    <location>
        <begin position="17"/>
        <end position="37"/>
    </location>
</feature>
<feature type="transmembrane region" description="Helical" evidence="1">
    <location>
        <begin position="126"/>
        <end position="149"/>
    </location>
</feature>
<feature type="transmembrane region" description="Helical" evidence="1">
    <location>
        <begin position="155"/>
        <end position="175"/>
    </location>
</feature>
<comment type="caution">
    <text evidence="2">The sequence shown here is derived from an EMBL/GenBank/DDBJ whole genome shotgun (WGS) entry which is preliminary data.</text>
</comment>
<dbReference type="AlphaFoldDB" id="A0AAV1IZR8"/>
<keyword evidence="3" id="KW-1185">Reference proteome</keyword>
<feature type="transmembrane region" description="Helical" evidence="1">
    <location>
        <begin position="91"/>
        <end position="114"/>
    </location>
</feature>
<proteinExistence type="predicted"/>
<evidence type="ECO:0000313" key="3">
    <source>
        <dbReference type="Proteomes" id="UP001497472"/>
    </source>
</evidence>
<sequence length="219" mass="24288">MTANSVDTMSVTSRPTVFTKCCFCIPLRIGCFILGYLSVIFNTLNTLGLLAVTTIIGVTTHGFDHYDPPDLDDTTTGPMIEAVERPYLNNIGVLLLVILAVNVAWLAINIACLVGLHKKRSGPIRVYVAFATSRLLFAFIGFIYVVMTAGYDERIIIHSIDLGLTAYFILVYYIYAMQLERDIASVQATQAAEEKVPEIYSTDVAFIYPTKIDKEKLIV</sequence>